<evidence type="ECO:0000313" key="2">
    <source>
        <dbReference type="Proteomes" id="UP001054945"/>
    </source>
</evidence>
<dbReference type="AlphaFoldDB" id="A0AAV4TFU4"/>
<reference evidence="1 2" key="1">
    <citation type="submission" date="2021-06" db="EMBL/GenBank/DDBJ databases">
        <title>Caerostris extrusa draft genome.</title>
        <authorList>
            <person name="Kono N."/>
            <person name="Arakawa K."/>
        </authorList>
    </citation>
    <scope>NUCLEOTIDE SEQUENCE [LARGE SCALE GENOMIC DNA]</scope>
</reference>
<name>A0AAV4TFU4_CAEEX</name>
<evidence type="ECO:0000313" key="1">
    <source>
        <dbReference type="EMBL" id="GIY44079.1"/>
    </source>
</evidence>
<dbReference type="Proteomes" id="UP001054945">
    <property type="component" value="Unassembled WGS sequence"/>
</dbReference>
<proteinExistence type="predicted"/>
<protein>
    <submittedName>
        <fullName evidence="1">Uncharacterized protein</fullName>
    </submittedName>
</protein>
<organism evidence="1 2">
    <name type="scientific">Caerostris extrusa</name>
    <name type="common">Bark spider</name>
    <name type="synonym">Caerostris bankana</name>
    <dbReference type="NCBI Taxonomy" id="172846"/>
    <lineage>
        <taxon>Eukaryota</taxon>
        <taxon>Metazoa</taxon>
        <taxon>Ecdysozoa</taxon>
        <taxon>Arthropoda</taxon>
        <taxon>Chelicerata</taxon>
        <taxon>Arachnida</taxon>
        <taxon>Araneae</taxon>
        <taxon>Araneomorphae</taxon>
        <taxon>Entelegynae</taxon>
        <taxon>Araneoidea</taxon>
        <taxon>Araneidae</taxon>
        <taxon>Caerostris</taxon>
    </lineage>
</organism>
<sequence length="105" mass="12088">MTNQNFPIFAKFPHHLLAYFTFPEEKPLSQQPFIEAKICVVAKLKSLRGLEDFSENLISNFSMGRIFGLSEEKADLEVNVKLFGNQKSCRRRLVVVTRQLDPELS</sequence>
<gene>
    <name evidence="1" type="ORF">CEXT_484721</name>
</gene>
<keyword evidence="2" id="KW-1185">Reference proteome</keyword>
<accession>A0AAV4TFU4</accession>
<comment type="caution">
    <text evidence="1">The sequence shown here is derived from an EMBL/GenBank/DDBJ whole genome shotgun (WGS) entry which is preliminary data.</text>
</comment>
<dbReference type="EMBL" id="BPLR01011083">
    <property type="protein sequence ID" value="GIY44079.1"/>
    <property type="molecule type" value="Genomic_DNA"/>
</dbReference>